<name>A0A7W8J7W5_9BACT</name>
<organism evidence="2 3">
    <name type="scientific">Tunturiibacter lichenicola</name>
    <dbReference type="NCBI Taxonomy" id="2051959"/>
    <lineage>
        <taxon>Bacteria</taxon>
        <taxon>Pseudomonadati</taxon>
        <taxon>Acidobacteriota</taxon>
        <taxon>Terriglobia</taxon>
        <taxon>Terriglobales</taxon>
        <taxon>Acidobacteriaceae</taxon>
        <taxon>Tunturiibacter</taxon>
    </lineage>
</organism>
<feature type="domain" description="Cupin type-2" evidence="1">
    <location>
        <begin position="42"/>
        <end position="94"/>
    </location>
</feature>
<dbReference type="PANTHER" id="PTHR36114:SF1">
    <property type="entry name" value="16.7 KDA PROTEIN IN WHIE LOCUS"/>
    <property type="match status" value="1"/>
</dbReference>
<evidence type="ECO:0000313" key="2">
    <source>
        <dbReference type="EMBL" id="MBB5342927.1"/>
    </source>
</evidence>
<dbReference type="Proteomes" id="UP000569092">
    <property type="component" value="Unassembled WGS sequence"/>
</dbReference>
<dbReference type="EMBL" id="JACHDZ010000001">
    <property type="protein sequence ID" value="MBB5342927.1"/>
    <property type="molecule type" value="Genomic_DNA"/>
</dbReference>
<dbReference type="Pfam" id="PF07883">
    <property type="entry name" value="Cupin_2"/>
    <property type="match status" value="1"/>
</dbReference>
<evidence type="ECO:0000259" key="1">
    <source>
        <dbReference type="Pfam" id="PF07883"/>
    </source>
</evidence>
<dbReference type="PANTHER" id="PTHR36114">
    <property type="entry name" value="16.7 KDA PROTEIN IN WHIE LOCUS"/>
    <property type="match status" value="1"/>
</dbReference>
<comment type="caution">
    <text evidence="2">The sequence shown here is derived from an EMBL/GenBank/DDBJ whole genome shotgun (WGS) entry which is preliminary data.</text>
</comment>
<dbReference type="Gene3D" id="2.60.120.10">
    <property type="entry name" value="Jelly Rolls"/>
    <property type="match status" value="1"/>
</dbReference>
<dbReference type="AlphaFoldDB" id="A0A7W8J7W5"/>
<sequence>MQSSSFEVISLSTESATAESYNNHSIASVNDHEVRISIMTEAYPWHCHPDSDESFLALEGGLFLDFDDQTVELLPGHMITVKRGVRHRTRPIHDRSVNLTFERANAQTEALPSPGE</sequence>
<reference evidence="2 3" key="1">
    <citation type="submission" date="2020-08" db="EMBL/GenBank/DDBJ databases">
        <title>Genomic Encyclopedia of Type Strains, Phase IV (KMG-V): Genome sequencing to study the core and pangenomes of soil and plant-associated prokaryotes.</title>
        <authorList>
            <person name="Whitman W."/>
        </authorList>
    </citation>
    <scope>NUCLEOTIDE SEQUENCE [LARGE SCALE GENOMIC DNA]</scope>
    <source>
        <strain evidence="2 3">M8US30</strain>
    </source>
</reference>
<dbReference type="InterPro" id="IPR013096">
    <property type="entry name" value="Cupin_2"/>
</dbReference>
<dbReference type="InterPro" id="IPR014710">
    <property type="entry name" value="RmlC-like_jellyroll"/>
</dbReference>
<dbReference type="SUPFAM" id="SSF51182">
    <property type="entry name" value="RmlC-like cupins"/>
    <property type="match status" value="1"/>
</dbReference>
<dbReference type="InterPro" id="IPR052044">
    <property type="entry name" value="PKS_Associated_Protein"/>
</dbReference>
<dbReference type="GO" id="GO:0016853">
    <property type="term" value="F:isomerase activity"/>
    <property type="evidence" value="ECO:0007669"/>
    <property type="project" value="UniProtKB-KW"/>
</dbReference>
<protein>
    <submittedName>
        <fullName evidence="2">Mannose-6-phosphate isomerase-like protein (Cupin superfamily)</fullName>
    </submittedName>
</protein>
<dbReference type="InterPro" id="IPR011051">
    <property type="entry name" value="RmlC_Cupin_sf"/>
</dbReference>
<proteinExistence type="predicted"/>
<gene>
    <name evidence="2" type="ORF">HDF10_000877</name>
</gene>
<evidence type="ECO:0000313" key="3">
    <source>
        <dbReference type="Proteomes" id="UP000569092"/>
    </source>
</evidence>
<accession>A0A7W8J7W5</accession>